<evidence type="ECO:0000313" key="2">
    <source>
        <dbReference type="EMBL" id="GHJ89532.1"/>
    </source>
</evidence>
<reference evidence="2" key="1">
    <citation type="submission" date="2020-07" db="EMBL/GenBank/DDBJ databases">
        <title>Draft Genome Sequence of a Deep-Sea Yeast, Naganishia (Cryptococcus) liquefaciens strain N6.</title>
        <authorList>
            <person name="Han Y.W."/>
            <person name="Kajitani R."/>
            <person name="Morimoto H."/>
            <person name="Parhat M."/>
            <person name="Tsubouchi H."/>
            <person name="Bakenova O."/>
            <person name="Ogata M."/>
            <person name="Argunhan B."/>
            <person name="Aoki R."/>
            <person name="Kajiwara S."/>
            <person name="Itoh T."/>
            <person name="Iwasaki H."/>
        </authorList>
    </citation>
    <scope>NUCLEOTIDE SEQUENCE</scope>
    <source>
        <strain evidence="2">N6</strain>
    </source>
</reference>
<dbReference type="Proteomes" id="UP000620104">
    <property type="component" value="Unassembled WGS sequence"/>
</dbReference>
<feature type="region of interest" description="Disordered" evidence="1">
    <location>
        <begin position="1"/>
        <end position="23"/>
    </location>
</feature>
<dbReference type="EMBL" id="BLZA01000046">
    <property type="protein sequence ID" value="GHJ89532.1"/>
    <property type="molecule type" value="Genomic_DNA"/>
</dbReference>
<dbReference type="OrthoDB" id="2581401at2759"/>
<comment type="caution">
    <text evidence="2">The sequence shown here is derived from an EMBL/GenBank/DDBJ whole genome shotgun (WGS) entry which is preliminary data.</text>
</comment>
<gene>
    <name evidence="2" type="ORF">NliqN6_5934</name>
</gene>
<protein>
    <submittedName>
        <fullName evidence="2">Uncharacterized protein</fullName>
    </submittedName>
</protein>
<organism evidence="2 3">
    <name type="scientific">Naganishia liquefaciens</name>
    <dbReference type="NCBI Taxonomy" id="104408"/>
    <lineage>
        <taxon>Eukaryota</taxon>
        <taxon>Fungi</taxon>
        <taxon>Dikarya</taxon>
        <taxon>Basidiomycota</taxon>
        <taxon>Agaricomycotina</taxon>
        <taxon>Tremellomycetes</taxon>
        <taxon>Filobasidiales</taxon>
        <taxon>Filobasidiaceae</taxon>
        <taxon>Naganishia</taxon>
    </lineage>
</organism>
<dbReference type="AlphaFoldDB" id="A0A8H3YIU8"/>
<evidence type="ECO:0000313" key="3">
    <source>
        <dbReference type="Proteomes" id="UP000620104"/>
    </source>
</evidence>
<evidence type="ECO:0000256" key="1">
    <source>
        <dbReference type="SAM" id="MobiDB-lite"/>
    </source>
</evidence>
<name>A0A8H3YIU8_9TREE</name>
<keyword evidence="3" id="KW-1185">Reference proteome</keyword>
<proteinExistence type="predicted"/>
<sequence>MPKLGKQRNNLCHNVRRGTNPVHQPSRELQATEFIRKTLVDKDTDLERFRQGDVRYISELLEACRKAGKHPARYRKAGTMTDKFNQTVRDIIVDLFQDTGLPYRIEHWNVRGQYRSLGLFATKSTKQSAIAKASQDERDNAELLWSTTTGKRHDCVFESEWSEDAAAARSSGWWWKKQIVNEDRHHTTNERIWLKARFAIRGRLMFANHKPDAPFHFSQLTRHTPSHHTARVTGKVNYRAKDPDKVVRKGQQILVYYGEGVSFG</sequence>
<accession>A0A8H3YIU8</accession>